<evidence type="ECO:0000313" key="2">
    <source>
        <dbReference type="EMBL" id="PSJ89426.1"/>
    </source>
</evidence>
<dbReference type="EMBL" id="PXZM01000039">
    <property type="protein sequence ID" value="PSJ89426.1"/>
    <property type="molecule type" value="Genomic_DNA"/>
</dbReference>
<organism evidence="2 3">
    <name type="scientific">Brevibacillus fortis</name>
    <dbReference type="NCBI Taxonomy" id="2126352"/>
    <lineage>
        <taxon>Bacteria</taxon>
        <taxon>Bacillati</taxon>
        <taxon>Bacillota</taxon>
        <taxon>Bacilli</taxon>
        <taxon>Bacillales</taxon>
        <taxon>Paenibacillaceae</taxon>
        <taxon>Brevibacillus</taxon>
    </lineage>
</organism>
<sequence>MTLPIKLKRGLKAKLPSAASAGEPLFTTDTHELFVGTGESVVPIAVSDPTLANRVEELEMHRSTVVNSYSEEFDTLAFVDSEKTTAGIVGGRVTPTVTPDFTEDFSTTNYFDESNSMGVTVDTTNRLLRNTSGIKNGIFYAKPITIPSTDKVTINAVANEPSAYAFSEATRFSYSGSVFSQPMGFTDRANRTWKVALVNGTGIYAKVTNPDGSLSFEGTILPFKGNTHTLPFQTVDYVVDYNNRVWFSISNTSLGGVVGVVNSDGTTFKDWYTLYIGSGTVVATSLTVDIQNRVWAFHSVSSYTRLHVFNSDGILVKDMTNILSSGPTPYLRSVYDPIRNQVALGIMHGNFFRAYLFDSSFRMIRNIQLTVGGENSSIDMMYDPVLDKYVAIQTIYTSATTSYSVKLYSLHPETLAQTTSVANINANWVSRLVADGSNYHFVYSSNVELNKLYLATFKAADLSVIDSSVTISTYAGKHYPFKDSNGVLRSLSLTSRYETNQSIDEYSFGASKATVTLAVTNNNGLDWINAIPGEEVTFPTPSTSLLLRARLDSPTANLSPELYGYRVITGTLTGEVIQEFVSTKLPSVSPIAHASLTADQTLQEGSIDWYLSNNGGATWESTILGRKHSFKNPLYADLRVKAVITSPSGSVKSPVISGYTITSSNLLLNPAKSGTNLTATMSADQNLSAPDTFTKINFNTTTQDELQEFDKNQSRFITKVPGDYLIIGSTRIKSPTTSPNGLHLDVRINGQLHKVLNSIVSYSNHAWCLNGSSIVRLQPGDYVELFGYSFFANGVVEALPTYSYFQIKQLW</sequence>
<dbReference type="SUPFAM" id="SSF49842">
    <property type="entry name" value="TNF-like"/>
    <property type="match status" value="1"/>
</dbReference>
<dbReference type="Pfam" id="PF18454">
    <property type="entry name" value="Mtd_N"/>
    <property type="match status" value="1"/>
</dbReference>
<dbReference type="AlphaFoldDB" id="A0A2P7UR01"/>
<dbReference type="InterPro" id="IPR041352">
    <property type="entry name" value="Mtd_N"/>
</dbReference>
<dbReference type="InterPro" id="IPR008983">
    <property type="entry name" value="Tumour_necrosis_fac-like_dom"/>
</dbReference>
<keyword evidence="3" id="KW-1185">Reference proteome</keyword>
<protein>
    <recommendedName>
        <fullName evidence="1">Major tropism determinant N-terminal domain-containing protein</fullName>
    </recommendedName>
</protein>
<evidence type="ECO:0000313" key="3">
    <source>
        <dbReference type="Proteomes" id="UP000240419"/>
    </source>
</evidence>
<comment type="caution">
    <text evidence="2">The sequence shown here is derived from an EMBL/GenBank/DDBJ whole genome shotgun (WGS) entry which is preliminary data.</text>
</comment>
<evidence type="ECO:0000259" key="1">
    <source>
        <dbReference type="Pfam" id="PF18454"/>
    </source>
</evidence>
<accession>A0A2P7UR01</accession>
<dbReference type="Proteomes" id="UP000240419">
    <property type="component" value="Unassembled WGS sequence"/>
</dbReference>
<reference evidence="2 3" key="1">
    <citation type="submission" date="2018-03" db="EMBL/GenBank/DDBJ databases">
        <title>Brevisbacillus phylogenomics.</title>
        <authorList>
            <person name="Dunlap C."/>
        </authorList>
    </citation>
    <scope>NUCLEOTIDE SEQUENCE [LARGE SCALE GENOMIC DNA]</scope>
    <source>
        <strain evidence="2 3">NRRL NRS-1210</strain>
    </source>
</reference>
<dbReference type="OrthoDB" id="564699at2"/>
<feature type="domain" description="Major tropism determinant N-terminal" evidence="1">
    <location>
        <begin position="5"/>
        <end position="39"/>
    </location>
</feature>
<dbReference type="Gene3D" id="2.60.120.40">
    <property type="match status" value="1"/>
</dbReference>
<dbReference type="RefSeq" id="WP_106841060.1">
    <property type="nucleotide sequence ID" value="NZ_JBCNIW010000014.1"/>
</dbReference>
<gene>
    <name evidence="2" type="ORF">C7R93_23325</name>
</gene>
<proteinExistence type="predicted"/>
<name>A0A2P7UR01_9BACL</name>